<accession>B9J8D3</accession>
<feature type="transmembrane region" description="Helical" evidence="1">
    <location>
        <begin position="12"/>
        <end position="31"/>
    </location>
</feature>
<dbReference type="HOGENOM" id="CLU_1253740_0_0_5"/>
<dbReference type="EMBL" id="CP000628">
    <property type="protein sequence ID" value="ACM25320.1"/>
    <property type="molecule type" value="Genomic_DNA"/>
</dbReference>
<protein>
    <submittedName>
        <fullName evidence="2">Uncharacterized protein</fullName>
    </submittedName>
</protein>
<evidence type="ECO:0000256" key="1">
    <source>
        <dbReference type="SAM" id="Phobius"/>
    </source>
</evidence>
<proteinExistence type="predicted"/>
<name>B9J8D3_RHIR8</name>
<evidence type="ECO:0000313" key="2">
    <source>
        <dbReference type="EMBL" id="ACM25320.1"/>
    </source>
</evidence>
<organism evidence="2 3">
    <name type="scientific">Rhizobium rhizogenes (strain K84 / ATCC BAA-868)</name>
    <name type="common">Agrobacterium radiobacter</name>
    <dbReference type="NCBI Taxonomy" id="311403"/>
    <lineage>
        <taxon>Bacteria</taxon>
        <taxon>Pseudomonadati</taxon>
        <taxon>Pseudomonadota</taxon>
        <taxon>Alphaproteobacteria</taxon>
        <taxon>Hyphomicrobiales</taxon>
        <taxon>Rhizobiaceae</taxon>
        <taxon>Rhizobium/Agrobacterium group</taxon>
        <taxon>Rhizobium</taxon>
    </lineage>
</organism>
<dbReference type="KEGG" id="ara:Arad_0690"/>
<feature type="transmembrane region" description="Helical" evidence="1">
    <location>
        <begin position="52"/>
        <end position="85"/>
    </location>
</feature>
<reference evidence="2 3" key="1">
    <citation type="journal article" date="2009" name="J. Bacteriol.">
        <title>Genome sequences of three Agrobacterium biovars help elucidate the evolution of multichromosome genomes in bacteria.</title>
        <authorList>
            <person name="Slater S.C."/>
            <person name="Goldman B.S."/>
            <person name="Goodner B."/>
            <person name="Setubal J.C."/>
            <person name="Farrand S.K."/>
            <person name="Nester E.W."/>
            <person name="Burr T.J."/>
            <person name="Banta L."/>
            <person name="Dickerman A.W."/>
            <person name="Paulsen I."/>
            <person name="Otten L."/>
            <person name="Suen G."/>
            <person name="Welch R."/>
            <person name="Almeida N.F."/>
            <person name="Arnold F."/>
            <person name="Burton O.T."/>
            <person name="Du Z."/>
            <person name="Ewing A."/>
            <person name="Godsy E."/>
            <person name="Heisel S."/>
            <person name="Houmiel K.L."/>
            <person name="Jhaveri J."/>
            <person name="Lu J."/>
            <person name="Miller N.M."/>
            <person name="Norton S."/>
            <person name="Chen Q."/>
            <person name="Phoolcharoen W."/>
            <person name="Ohlin V."/>
            <person name="Ondrusek D."/>
            <person name="Pride N."/>
            <person name="Stricklin S.L."/>
            <person name="Sun J."/>
            <person name="Wheeler C."/>
            <person name="Wilson L."/>
            <person name="Zhu H."/>
            <person name="Wood D.W."/>
        </authorList>
    </citation>
    <scope>NUCLEOTIDE SEQUENCE [LARGE SCALE GENOMIC DNA]</scope>
    <source>
        <strain evidence="3">K84 / ATCC BAA-868</strain>
    </source>
</reference>
<keyword evidence="1" id="KW-0472">Membrane</keyword>
<evidence type="ECO:0000313" key="3">
    <source>
        <dbReference type="Proteomes" id="UP000001600"/>
    </source>
</evidence>
<sequence>MVTVHAVEELVGGVFGFLLADLAVFILVDAVEQHHATHQSGFVHEAAAMSVMTRAVVTLVVVVLSLVALGLIVLGLVVGLIVIALGVCGLPFLDALLTIGAHFTGGDLAIVVGVDLIEDLVDAGLDFILGDLRVARLAELLQHANIDDFRRKARTVSTIPAISAVVAALCGKAALRGSADQECCGKARQKKFFPVHRFSFRVEDWSNDTAGGQKRPIKHL</sequence>
<gene>
    <name evidence="2" type="ordered locus">Arad_0690</name>
</gene>
<keyword evidence="1" id="KW-1133">Transmembrane helix</keyword>
<keyword evidence="1" id="KW-0812">Transmembrane</keyword>
<dbReference type="AlphaFoldDB" id="B9J8D3"/>
<dbReference type="Proteomes" id="UP000001600">
    <property type="component" value="Chromosome 1"/>
</dbReference>